<evidence type="ECO:0000256" key="2">
    <source>
        <dbReference type="ARBA" id="ARBA00022692"/>
    </source>
</evidence>
<feature type="transmembrane region" description="Helical" evidence="6">
    <location>
        <begin position="48"/>
        <end position="71"/>
    </location>
</feature>
<proteinExistence type="predicted"/>
<dbReference type="Proteomes" id="UP000238007">
    <property type="component" value="Unassembled WGS sequence"/>
</dbReference>
<evidence type="ECO:0000256" key="1">
    <source>
        <dbReference type="ARBA" id="ARBA00022475"/>
    </source>
</evidence>
<reference evidence="8 9" key="1">
    <citation type="submission" date="2018-03" db="EMBL/GenBank/DDBJ databases">
        <title>Genomic Encyclopedia of Archaeal and Bacterial Type Strains, Phase II (KMG-II): from individual species to whole genera.</title>
        <authorList>
            <person name="Goeker M."/>
        </authorList>
    </citation>
    <scope>NUCLEOTIDE SEQUENCE [LARGE SCALE GENOMIC DNA]</scope>
    <source>
        <strain evidence="8 9">DSM 101533</strain>
    </source>
</reference>
<evidence type="ECO:0000313" key="8">
    <source>
        <dbReference type="EMBL" id="PRY79601.1"/>
    </source>
</evidence>
<keyword evidence="2 6" id="KW-0812">Transmembrane</keyword>
<evidence type="ECO:0000313" key="9">
    <source>
        <dbReference type="Proteomes" id="UP000238007"/>
    </source>
</evidence>
<evidence type="ECO:0000256" key="6">
    <source>
        <dbReference type="SAM" id="Phobius"/>
    </source>
</evidence>
<keyword evidence="1" id="KW-1003">Cell membrane</keyword>
<keyword evidence="5" id="KW-0175">Coiled coil</keyword>
<dbReference type="InterPro" id="IPR010445">
    <property type="entry name" value="LapA_dom"/>
</dbReference>
<evidence type="ECO:0000256" key="5">
    <source>
        <dbReference type="SAM" id="Coils"/>
    </source>
</evidence>
<comment type="caution">
    <text evidence="8">The sequence shown here is derived from an EMBL/GenBank/DDBJ whole genome shotgun (WGS) entry which is preliminary data.</text>
</comment>
<keyword evidence="9" id="KW-1185">Reference proteome</keyword>
<gene>
    <name evidence="8" type="ORF">CLV80_102246</name>
</gene>
<keyword evidence="4 6" id="KW-0472">Membrane</keyword>
<dbReference type="GO" id="GO:0005886">
    <property type="term" value="C:plasma membrane"/>
    <property type="evidence" value="ECO:0007669"/>
    <property type="project" value="InterPro"/>
</dbReference>
<accession>A0A2T0W305</accession>
<protein>
    <submittedName>
        <fullName evidence="8">Uncharacterized protein DUF1049</fullName>
    </submittedName>
</protein>
<evidence type="ECO:0000256" key="4">
    <source>
        <dbReference type="ARBA" id="ARBA00023136"/>
    </source>
</evidence>
<evidence type="ECO:0000259" key="7">
    <source>
        <dbReference type="Pfam" id="PF06305"/>
    </source>
</evidence>
<organism evidence="8 9">
    <name type="scientific">Yoonia maritima</name>
    <dbReference type="NCBI Taxonomy" id="1435347"/>
    <lineage>
        <taxon>Bacteria</taxon>
        <taxon>Pseudomonadati</taxon>
        <taxon>Pseudomonadota</taxon>
        <taxon>Alphaproteobacteria</taxon>
        <taxon>Rhodobacterales</taxon>
        <taxon>Paracoccaceae</taxon>
        <taxon>Yoonia</taxon>
    </lineage>
</organism>
<dbReference type="AlphaFoldDB" id="A0A2T0W305"/>
<dbReference type="RefSeq" id="WP_106354924.1">
    <property type="nucleotide sequence ID" value="NZ_PVTP01000002.1"/>
</dbReference>
<feature type="domain" description="Lipopolysaccharide assembly protein A" evidence="7">
    <location>
        <begin position="46"/>
        <end position="94"/>
    </location>
</feature>
<evidence type="ECO:0000256" key="3">
    <source>
        <dbReference type="ARBA" id="ARBA00022989"/>
    </source>
</evidence>
<dbReference type="Pfam" id="PF06305">
    <property type="entry name" value="LapA_dom"/>
    <property type="match status" value="1"/>
</dbReference>
<dbReference type="OrthoDB" id="7689797at2"/>
<keyword evidence="3 6" id="KW-1133">Transmembrane helix</keyword>
<feature type="coiled-coil region" evidence="5">
    <location>
        <begin position="80"/>
        <end position="107"/>
    </location>
</feature>
<name>A0A2T0W305_9RHOB</name>
<sequence>MKTIRYVFWAIVGLCLILIGLANRDAVTVRAMPTPVADLLGLSPDIQLPLFIVIFLGVGAGLLIGFLWEWVREHRIRAESRIKTRELDALRREVKKLRGEAVGAKSSDDVLALLENAS</sequence>
<dbReference type="EMBL" id="PVTP01000002">
    <property type="protein sequence ID" value="PRY79601.1"/>
    <property type="molecule type" value="Genomic_DNA"/>
</dbReference>